<dbReference type="GO" id="GO:0003824">
    <property type="term" value="F:catalytic activity"/>
    <property type="evidence" value="ECO:0007669"/>
    <property type="project" value="InterPro"/>
</dbReference>
<keyword evidence="1" id="KW-0677">Repeat</keyword>
<dbReference type="Pfam" id="PF24883">
    <property type="entry name" value="NPHP3_N"/>
    <property type="match status" value="1"/>
</dbReference>
<dbReference type="Gene3D" id="3.40.50.1580">
    <property type="entry name" value="Nucleoside phosphorylase domain"/>
    <property type="match status" value="1"/>
</dbReference>
<organism evidence="4 5">
    <name type="scientific">Aspergillus calidoustus</name>
    <dbReference type="NCBI Taxonomy" id="454130"/>
    <lineage>
        <taxon>Eukaryota</taxon>
        <taxon>Fungi</taxon>
        <taxon>Dikarya</taxon>
        <taxon>Ascomycota</taxon>
        <taxon>Pezizomycotina</taxon>
        <taxon>Eurotiomycetes</taxon>
        <taxon>Eurotiomycetidae</taxon>
        <taxon>Eurotiales</taxon>
        <taxon>Aspergillaceae</taxon>
        <taxon>Aspergillus</taxon>
        <taxon>Aspergillus subgen. Nidulantes</taxon>
    </lineage>
</organism>
<evidence type="ECO:0000259" key="3">
    <source>
        <dbReference type="Pfam" id="PF24883"/>
    </source>
</evidence>
<dbReference type="STRING" id="454130.A0A0U5GIB8"/>
<evidence type="ECO:0000256" key="1">
    <source>
        <dbReference type="ARBA" id="ARBA00022737"/>
    </source>
</evidence>
<feature type="domain" description="Nephrocystin 3-like N-terminal" evidence="3">
    <location>
        <begin position="360"/>
        <end position="520"/>
    </location>
</feature>
<dbReference type="PANTHER" id="PTHR46082:SF11">
    <property type="entry name" value="AAA+ ATPASE DOMAIN-CONTAINING PROTEIN-RELATED"/>
    <property type="match status" value="1"/>
</dbReference>
<evidence type="ECO:0000313" key="4">
    <source>
        <dbReference type="EMBL" id="CEL11819.1"/>
    </source>
</evidence>
<dbReference type="EMBL" id="CDMC01000032">
    <property type="protein sequence ID" value="CEL11819.1"/>
    <property type="molecule type" value="Genomic_DNA"/>
</dbReference>
<proteinExistence type="predicted"/>
<dbReference type="Pfam" id="PF01048">
    <property type="entry name" value="PNP_UDP_1"/>
    <property type="match status" value="1"/>
</dbReference>
<sequence>MAKRRRLSVEDYTVGWVCALPIELAAAQEMLDETHDDFDNHDPNSIYTLGRIAGHNVVIACLPKGQMGTNSAATVAARLQASYPAVRFTLLVGIGGGVPSSKADIRLGDVVVSLPEKMHGGVVQYDFGKSTPTGLERAGHLNAPPKILLEAVAKVQASHLRGQARLHEHVGHFKSLSGFESPSSEQDVLFEAEYEHDGGGTCKDCDRYRAVQRGSREKRIVVHYGTIASGNLVMRSGIERDRVSSELGTVLCFEMEAAGLMNTFGCIVIRGICDYADSHKSKEWQPYASATAAAYAKELLTVIPPASVAGVRTPEEVLKDKEVNQELLNRLHYVAEATFNSYQKQHERTCLDNTRSQVLEKINAWADRQDGSSIFWLNGWAGIGKSTIARTIARRYHEKQRLGASFFFSRGGGDVGHAGKFVTTIARQLANHIIPLQSFICKTIEACVDIGTQSLSDQWRQLVVRPLSSLTDRCGVPPFVVVIDALDECDDDRNIRTIIQLLGEAQLAASDVLRVFITSRPTLPIENEVSRLPEESRCGLILHHLPSEALHHDISVYLQHELRMIAQAMALDSSWPAPDAVEFLAAKSSGLFIWCATACRFIDEGGPFAQERLNTLVQGGSSSTGPEESLNEIYTSVLRRAVSMTYTDQEQKKLYNLLRQVLGAVILLSSPLPLESLCRLLQIRIQSTTYILRNLHAILDIPHDLSRSIRLHHPSFRDFLLDKGRCNDPNFWVDEQKAHHELAYGCLHLMSSSLREDICDIRNYGASIDDVDETRLQQSLSLEVKYACLFWVQHLQQSNAPLEDNDAVHEFLSEHILHWLEALGWMRRVPEGIRAIVSLESMALDNDCPRLYELIWDARRLARVNKAILEEAPLQIYFSGLLFAPSQSIIRATSQDGLTRWMKKIPSVQSDWSPDEQTLELERGGAKWKGTRVNIWEHGETLGYPYR</sequence>
<dbReference type="AlphaFoldDB" id="A0A0U5GIB8"/>
<dbReference type="PANTHER" id="PTHR46082">
    <property type="entry name" value="ATP/GTP-BINDING PROTEIN-RELATED"/>
    <property type="match status" value="1"/>
</dbReference>
<keyword evidence="5" id="KW-1185">Reference proteome</keyword>
<reference evidence="5" key="1">
    <citation type="journal article" date="2016" name="Genome Announc.">
        <title>Draft genome sequences of fungus Aspergillus calidoustus.</title>
        <authorList>
            <person name="Horn F."/>
            <person name="Linde J."/>
            <person name="Mattern D.J."/>
            <person name="Walther G."/>
            <person name="Guthke R."/>
            <person name="Scherlach K."/>
            <person name="Martin K."/>
            <person name="Brakhage A.A."/>
            <person name="Petzke L."/>
            <person name="Valiante V."/>
        </authorList>
    </citation>
    <scope>NUCLEOTIDE SEQUENCE [LARGE SCALE GENOMIC DNA]</scope>
    <source>
        <strain evidence="5">SF006504</strain>
    </source>
</reference>
<accession>A0A0U5GIB8</accession>
<protein>
    <submittedName>
        <fullName evidence="4">Uncharacterized protein</fullName>
    </submittedName>
</protein>
<name>A0A0U5GIB8_ASPCI</name>
<dbReference type="SUPFAM" id="SSF53167">
    <property type="entry name" value="Purine and uridine phosphorylases"/>
    <property type="match status" value="1"/>
</dbReference>
<evidence type="ECO:0000259" key="2">
    <source>
        <dbReference type="Pfam" id="PF01048"/>
    </source>
</evidence>
<dbReference type="InterPro" id="IPR035994">
    <property type="entry name" value="Nucleoside_phosphorylase_sf"/>
</dbReference>
<evidence type="ECO:0000313" key="5">
    <source>
        <dbReference type="Proteomes" id="UP000054771"/>
    </source>
</evidence>
<dbReference type="InterPro" id="IPR000845">
    <property type="entry name" value="Nucleoside_phosphorylase_d"/>
</dbReference>
<dbReference type="OrthoDB" id="1577640at2759"/>
<dbReference type="InterPro" id="IPR053137">
    <property type="entry name" value="NLR-like"/>
</dbReference>
<dbReference type="InterPro" id="IPR027417">
    <property type="entry name" value="P-loop_NTPase"/>
</dbReference>
<feature type="domain" description="Nucleoside phosphorylase" evidence="2">
    <location>
        <begin position="14"/>
        <end position="295"/>
    </location>
</feature>
<dbReference type="InterPro" id="IPR056884">
    <property type="entry name" value="NPHP3-like_N"/>
</dbReference>
<gene>
    <name evidence="4" type="ORF">ASPCAL14915</name>
</gene>
<dbReference type="Proteomes" id="UP000054771">
    <property type="component" value="Unassembled WGS sequence"/>
</dbReference>
<dbReference type="Gene3D" id="3.40.50.300">
    <property type="entry name" value="P-loop containing nucleotide triphosphate hydrolases"/>
    <property type="match status" value="1"/>
</dbReference>
<dbReference type="GO" id="GO:0009116">
    <property type="term" value="P:nucleoside metabolic process"/>
    <property type="evidence" value="ECO:0007669"/>
    <property type="project" value="InterPro"/>
</dbReference>
<dbReference type="SUPFAM" id="SSF52540">
    <property type="entry name" value="P-loop containing nucleoside triphosphate hydrolases"/>
    <property type="match status" value="1"/>
</dbReference>